<sequence>MSDRVVIDADALGKVFDASGQKSVTALHDINLTVRAGEFVSLLGPSGCGKSTLLRVMADLTSPTSGRIEVNGKNPEQARTSRDYGMVFQQPGLFDWRSVLGNVELPLQLAGVAKSERRSRAREMLELVRLSDFARHFPWQLSGGMQQRVAIARALTGSPKLLFMDEPLGALDEMNREYLQGELLRIWDSTKTTIVFVTHSVAEAVFLSNRVVIMSPRPGQVATTVDVDLPAPRTAEVRTAPEFYDTVTEVRTALHAVLAGEEAVA</sequence>
<dbReference type="SMART" id="SM00382">
    <property type="entry name" value="AAA"/>
    <property type="match status" value="1"/>
</dbReference>
<keyword evidence="3 5" id="KW-0067">ATP-binding</keyword>
<dbReference type="InterPro" id="IPR050166">
    <property type="entry name" value="ABC_transporter_ATP-bind"/>
</dbReference>
<dbReference type="InterPro" id="IPR003593">
    <property type="entry name" value="AAA+_ATPase"/>
</dbReference>
<dbReference type="Gene3D" id="3.40.50.300">
    <property type="entry name" value="P-loop containing nucleotide triphosphate hydrolases"/>
    <property type="match status" value="1"/>
</dbReference>
<evidence type="ECO:0000256" key="3">
    <source>
        <dbReference type="ARBA" id="ARBA00022840"/>
    </source>
</evidence>
<name>A0ABP7F6V4_9ACTN</name>
<evidence type="ECO:0000256" key="2">
    <source>
        <dbReference type="ARBA" id="ARBA00022741"/>
    </source>
</evidence>
<accession>A0ABP7F6V4</accession>
<comment type="caution">
    <text evidence="5">The sequence shown here is derived from an EMBL/GenBank/DDBJ whole genome shotgun (WGS) entry which is preliminary data.</text>
</comment>
<gene>
    <name evidence="5" type="ORF">GCM10022402_11570</name>
</gene>
<evidence type="ECO:0000259" key="4">
    <source>
        <dbReference type="PROSITE" id="PS50893"/>
    </source>
</evidence>
<protein>
    <submittedName>
        <fullName evidence="5">ABC transporter ATP-binding protein</fullName>
    </submittedName>
</protein>
<keyword evidence="1" id="KW-0813">Transport</keyword>
<dbReference type="Pfam" id="PF00005">
    <property type="entry name" value="ABC_tran"/>
    <property type="match status" value="1"/>
</dbReference>
<dbReference type="CDD" id="cd03293">
    <property type="entry name" value="ABC_NrtD_SsuB_transporters"/>
    <property type="match status" value="1"/>
</dbReference>
<evidence type="ECO:0000256" key="1">
    <source>
        <dbReference type="ARBA" id="ARBA00022448"/>
    </source>
</evidence>
<dbReference type="PROSITE" id="PS00211">
    <property type="entry name" value="ABC_TRANSPORTER_1"/>
    <property type="match status" value="1"/>
</dbReference>
<dbReference type="EMBL" id="BAABDD010000004">
    <property type="protein sequence ID" value="GAA3732708.1"/>
    <property type="molecule type" value="Genomic_DNA"/>
</dbReference>
<dbReference type="SUPFAM" id="SSF52540">
    <property type="entry name" value="P-loop containing nucleoside triphosphate hydrolases"/>
    <property type="match status" value="1"/>
</dbReference>
<reference evidence="6" key="1">
    <citation type="journal article" date="2019" name="Int. J. Syst. Evol. Microbiol.">
        <title>The Global Catalogue of Microorganisms (GCM) 10K type strain sequencing project: providing services to taxonomists for standard genome sequencing and annotation.</title>
        <authorList>
            <consortium name="The Broad Institute Genomics Platform"/>
            <consortium name="The Broad Institute Genome Sequencing Center for Infectious Disease"/>
            <person name="Wu L."/>
            <person name="Ma J."/>
        </authorList>
    </citation>
    <scope>NUCLEOTIDE SEQUENCE [LARGE SCALE GENOMIC DNA]</scope>
    <source>
        <strain evidence="6">JCM 17137</strain>
    </source>
</reference>
<proteinExistence type="predicted"/>
<dbReference type="Proteomes" id="UP001500908">
    <property type="component" value="Unassembled WGS sequence"/>
</dbReference>
<dbReference type="PROSITE" id="PS50893">
    <property type="entry name" value="ABC_TRANSPORTER_2"/>
    <property type="match status" value="1"/>
</dbReference>
<keyword evidence="2" id="KW-0547">Nucleotide-binding</keyword>
<evidence type="ECO:0000313" key="5">
    <source>
        <dbReference type="EMBL" id="GAA3732708.1"/>
    </source>
</evidence>
<dbReference type="PANTHER" id="PTHR42788">
    <property type="entry name" value="TAURINE IMPORT ATP-BINDING PROTEIN-RELATED"/>
    <property type="match status" value="1"/>
</dbReference>
<feature type="domain" description="ABC transporter" evidence="4">
    <location>
        <begin position="7"/>
        <end position="241"/>
    </location>
</feature>
<dbReference type="InterPro" id="IPR027417">
    <property type="entry name" value="P-loop_NTPase"/>
</dbReference>
<dbReference type="InterPro" id="IPR003439">
    <property type="entry name" value="ABC_transporter-like_ATP-bd"/>
</dbReference>
<keyword evidence="6" id="KW-1185">Reference proteome</keyword>
<dbReference type="RefSeq" id="WP_344968093.1">
    <property type="nucleotide sequence ID" value="NZ_BAABDD010000004.1"/>
</dbReference>
<dbReference type="GO" id="GO:0005524">
    <property type="term" value="F:ATP binding"/>
    <property type="evidence" value="ECO:0007669"/>
    <property type="project" value="UniProtKB-KW"/>
</dbReference>
<dbReference type="InterPro" id="IPR017871">
    <property type="entry name" value="ABC_transporter-like_CS"/>
</dbReference>
<evidence type="ECO:0000313" key="6">
    <source>
        <dbReference type="Proteomes" id="UP001500908"/>
    </source>
</evidence>
<dbReference type="PANTHER" id="PTHR42788:SF13">
    <property type="entry name" value="ALIPHATIC SULFONATES IMPORT ATP-BINDING PROTEIN SSUB"/>
    <property type="match status" value="1"/>
</dbReference>
<organism evidence="5 6">
    <name type="scientific">Salinactinospora qingdaonensis</name>
    <dbReference type="NCBI Taxonomy" id="702744"/>
    <lineage>
        <taxon>Bacteria</taxon>
        <taxon>Bacillati</taxon>
        <taxon>Actinomycetota</taxon>
        <taxon>Actinomycetes</taxon>
        <taxon>Streptosporangiales</taxon>
        <taxon>Nocardiopsidaceae</taxon>
        <taxon>Salinactinospora</taxon>
    </lineage>
</organism>